<accession>A0ABN2PS13</accession>
<evidence type="ECO:0000256" key="6">
    <source>
        <dbReference type="ARBA" id="ARBA00023136"/>
    </source>
</evidence>
<feature type="transmembrane region" description="Helical" evidence="7">
    <location>
        <begin position="166"/>
        <end position="184"/>
    </location>
</feature>
<name>A0ABN2PS13_9MICO</name>
<dbReference type="PANTHER" id="PTHR33508">
    <property type="entry name" value="UPF0056 MEMBRANE PROTEIN YHCE"/>
    <property type="match status" value="1"/>
</dbReference>
<gene>
    <name evidence="8" type="ORF">GCM10009775_23260</name>
</gene>
<keyword evidence="3" id="KW-1003">Cell membrane</keyword>
<evidence type="ECO:0000256" key="2">
    <source>
        <dbReference type="ARBA" id="ARBA00009784"/>
    </source>
</evidence>
<evidence type="ECO:0000313" key="9">
    <source>
        <dbReference type="Proteomes" id="UP001501343"/>
    </source>
</evidence>
<sequence>MTAGVALFTICNPIGTIPVFLSVTQGKTRAQQRRIALMTGVGVFAVLAVSLILGSFILSFFGIGVPALKIAGFLFVATIAWAMMTREGSILPTTNEGSPAIVPLAMPVVAGPGAIALVIAFSKDNPALTDYLWGILIIVISAVATAVIFFFAPYLAKLLGPAGMQIFQKLFGLILLAICVQQILEAMPKIWPGLAG</sequence>
<dbReference type="Pfam" id="PF01914">
    <property type="entry name" value="MarC"/>
    <property type="match status" value="1"/>
</dbReference>
<feature type="transmembrane region" description="Helical" evidence="7">
    <location>
        <begin position="131"/>
        <end position="154"/>
    </location>
</feature>
<proteinExistence type="inferred from homology"/>
<keyword evidence="5 7" id="KW-1133">Transmembrane helix</keyword>
<comment type="subcellular location">
    <subcellularLocation>
        <location evidence="1 7">Cell membrane</location>
        <topology evidence="1 7">Multi-pass membrane protein</topology>
    </subcellularLocation>
</comment>
<dbReference type="NCBIfam" id="TIGR00427">
    <property type="entry name" value="NAAT family transporter"/>
    <property type="match status" value="1"/>
</dbReference>
<protein>
    <recommendedName>
        <fullName evidence="7">UPF0056 membrane protein</fullName>
    </recommendedName>
</protein>
<reference evidence="8 9" key="1">
    <citation type="journal article" date="2019" name="Int. J. Syst. Evol. Microbiol.">
        <title>The Global Catalogue of Microorganisms (GCM) 10K type strain sequencing project: providing services to taxonomists for standard genome sequencing and annotation.</title>
        <authorList>
            <consortium name="The Broad Institute Genomics Platform"/>
            <consortium name="The Broad Institute Genome Sequencing Center for Infectious Disease"/>
            <person name="Wu L."/>
            <person name="Ma J."/>
        </authorList>
    </citation>
    <scope>NUCLEOTIDE SEQUENCE [LARGE SCALE GENOMIC DNA]</scope>
    <source>
        <strain evidence="8 9">JCM 14900</strain>
    </source>
</reference>
<feature type="transmembrane region" description="Helical" evidence="7">
    <location>
        <begin position="97"/>
        <end position="119"/>
    </location>
</feature>
<evidence type="ECO:0000256" key="7">
    <source>
        <dbReference type="RuleBase" id="RU362048"/>
    </source>
</evidence>
<dbReference type="Proteomes" id="UP001501343">
    <property type="component" value="Unassembled WGS sequence"/>
</dbReference>
<keyword evidence="6 7" id="KW-0472">Membrane</keyword>
<evidence type="ECO:0000256" key="5">
    <source>
        <dbReference type="ARBA" id="ARBA00022989"/>
    </source>
</evidence>
<evidence type="ECO:0000256" key="4">
    <source>
        <dbReference type="ARBA" id="ARBA00022692"/>
    </source>
</evidence>
<keyword evidence="4 7" id="KW-0812">Transmembrane</keyword>
<dbReference type="EMBL" id="BAAAOF010000004">
    <property type="protein sequence ID" value="GAA1930534.1"/>
    <property type="molecule type" value="Genomic_DNA"/>
</dbReference>
<comment type="similarity">
    <text evidence="2 7">Belongs to the UPF0056 (MarC) family.</text>
</comment>
<dbReference type="RefSeq" id="WP_248148179.1">
    <property type="nucleotide sequence ID" value="NZ_BAAAOF010000004.1"/>
</dbReference>
<feature type="transmembrane region" description="Helical" evidence="7">
    <location>
        <begin position="6"/>
        <end position="23"/>
    </location>
</feature>
<organism evidence="8 9">
    <name type="scientific">Microbacterium aoyamense</name>
    <dbReference type="NCBI Taxonomy" id="344166"/>
    <lineage>
        <taxon>Bacteria</taxon>
        <taxon>Bacillati</taxon>
        <taxon>Actinomycetota</taxon>
        <taxon>Actinomycetes</taxon>
        <taxon>Micrococcales</taxon>
        <taxon>Microbacteriaceae</taxon>
        <taxon>Microbacterium</taxon>
    </lineage>
</organism>
<evidence type="ECO:0000256" key="3">
    <source>
        <dbReference type="ARBA" id="ARBA00022475"/>
    </source>
</evidence>
<evidence type="ECO:0000256" key="1">
    <source>
        <dbReference type="ARBA" id="ARBA00004651"/>
    </source>
</evidence>
<feature type="transmembrane region" description="Helical" evidence="7">
    <location>
        <begin position="35"/>
        <end position="61"/>
    </location>
</feature>
<dbReference type="PANTHER" id="PTHR33508:SF1">
    <property type="entry name" value="UPF0056 MEMBRANE PROTEIN YHCE"/>
    <property type="match status" value="1"/>
</dbReference>
<comment type="caution">
    <text evidence="8">The sequence shown here is derived from an EMBL/GenBank/DDBJ whole genome shotgun (WGS) entry which is preliminary data.</text>
</comment>
<keyword evidence="9" id="KW-1185">Reference proteome</keyword>
<evidence type="ECO:0000313" key="8">
    <source>
        <dbReference type="EMBL" id="GAA1930534.1"/>
    </source>
</evidence>
<feature type="transmembrane region" description="Helical" evidence="7">
    <location>
        <begin position="67"/>
        <end position="85"/>
    </location>
</feature>
<dbReference type="InterPro" id="IPR002771">
    <property type="entry name" value="Multi_antbiot-R_MarC"/>
</dbReference>